<keyword evidence="8" id="KW-1185">Reference proteome</keyword>
<feature type="region of interest" description="Disordered" evidence="6">
    <location>
        <begin position="307"/>
        <end position="406"/>
    </location>
</feature>
<dbReference type="EC" id="2.5.1.32" evidence="7"/>
<evidence type="ECO:0000256" key="3">
    <source>
        <dbReference type="ARBA" id="ARBA00022679"/>
    </source>
</evidence>
<evidence type="ECO:0000256" key="2">
    <source>
        <dbReference type="ARBA" id="ARBA00006251"/>
    </source>
</evidence>
<comment type="pathway">
    <text evidence="1">Carotenoid biosynthesis; phytoene biosynthesis.</text>
</comment>
<dbReference type="UniPathway" id="UPA00799"/>
<gene>
    <name evidence="7" type="ORF">HNR12_000991</name>
</gene>
<dbReference type="InterPro" id="IPR002060">
    <property type="entry name" value="Squ/phyt_synthse"/>
</dbReference>
<dbReference type="GO" id="GO:0016117">
    <property type="term" value="P:carotenoid biosynthetic process"/>
    <property type="evidence" value="ECO:0007669"/>
    <property type="project" value="UniProtKB-KW"/>
</dbReference>
<dbReference type="PROSITE" id="PS01045">
    <property type="entry name" value="SQUALEN_PHYTOEN_SYN_2"/>
    <property type="match status" value="1"/>
</dbReference>
<dbReference type="GO" id="GO:0051996">
    <property type="term" value="F:squalene synthase [NAD(P)H] activity"/>
    <property type="evidence" value="ECO:0007669"/>
    <property type="project" value="InterPro"/>
</dbReference>
<reference evidence="7 8" key="1">
    <citation type="submission" date="2020-07" db="EMBL/GenBank/DDBJ databases">
        <title>Sequencing the genomes of 1000 actinobacteria strains.</title>
        <authorList>
            <person name="Klenk H.-P."/>
        </authorList>
    </citation>
    <scope>NUCLEOTIDE SEQUENCE [LARGE SCALE GENOMIC DNA]</scope>
    <source>
        <strain evidence="7 8">DSM 45927</strain>
    </source>
</reference>
<evidence type="ECO:0000256" key="1">
    <source>
        <dbReference type="ARBA" id="ARBA00004684"/>
    </source>
</evidence>
<dbReference type="FunFam" id="1.10.600.10:FF:000020">
    <property type="entry name" value="Phytoene synthase"/>
    <property type="match status" value="1"/>
</dbReference>
<comment type="cofactor">
    <cofactor evidence="5">
        <name>ATP</name>
        <dbReference type="ChEBI" id="CHEBI:30616"/>
    </cofactor>
</comment>
<dbReference type="AlphaFoldDB" id="A0A853BJ26"/>
<keyword evidence="3 7" id="KW-0808">Transferase</keyword>
<dbReference type="InterPro" id="IPR044843">
    <property type="entry name" value="Trans_IPPS_bact-type"/>
</dbReference>
<evidence type="ECO:0000256" key="4">
    <source>
        <dbReference type="ARBA" id="ARBA00022746"/>
    </source>
</evidence>
<evidence type="ECO:0000313" key="8">
    <source>
        <dbReference type="Proteomes" id="UP000575985"/>
    </source>
</evidence>
<dbReference type="CDD" id="cd00683">
    <property type="entry name" value="Trans_IPPS_HH"/>
    <property type="match status" value="1"/>
</dbReference>
<dbReference type="EMBL" id="JACCFO010000001">
    <property type="protein sequence ID" value="NYI94714.1"/>
    <property type="molecule type" value="Genomic_DNA"/>
</dbReference>
<sequence>MSTASELDAAGIGDPALRAAYARCRALHARHGRTYYLATRVLPPDRRPSVHALYGFARWVDDVVDDLGVAATTAERLARLDAVEADLRAALAGAAAREPVVAALAHTARRHAIPSGHFTAFMGSMRADLTVDHYATYADLRGYMYGSAQVIGLQMVPVLGTVVPPERAAPHAAALGEAFQLTNFLRDVAEDLDRGRVYLPADVLAAHGADRGLLERCRRTRTQDPRVRAALAEMARLNRDVYRVAEPGCAMLDPVARPCIATALRLYRGILDEIEAADYDVWTRRHRVPTARRLRVALPALGRAAAARAGAARRRRTADAGLPRVPRRRTAAEQERARGRERAKAPRTRTGPDGERAPREDRCGAHRAPAPGGPAVPPPRAAEGRTGSAPRPGGGAETPTAKEPPE</sequence>
<name>A0A853BJ26_9ACTN</name>
<dbReference type="InterPro" id="IPR019845">
    <property type="entry name" value="Squalene/phytoene_synthase_CS"/>
</dbReference>
<dbReference type="GO" id="GO:0004311">
    <property type="term" value="F:geranylgeranyl diphosphate synthase activity"/>
    <property type="evidence" value="ECO:0007669"/>
    <property type="project" value="InterPro"/>
</dbReference>
<dbReference type="Gene3D" id="1.10.600.10">
    <property type="entry name" value="Farnesyl Diphosphate Synthase"/>
    <property type="match status" value="1"/>
</dbReference>
<protein>
    <submittedName>
        <fullName evidence="7">Phytoene synthase</fullName>
        <ecNumber evidence="7">2.5.1.32</ecNumber>
    </submittedName>
</protein>
<evidence type="ECO:0000256" key="5">
    <source>
        <dbReference type="ARBA" id="ARBA00053028"/>
    </source>
</evidence>
<dbReference type="InterPro" id="IPR008949">
    <property type="entry name" value="Isoprenoid_synthase_dom_sf"/>
</dbReference>
<dbReference type="InterPro" id="IPR033904">
    <property type="entry name" value="Trans_IPPS_HH"/>
</dbReference>
<accession>A0A853BJ26</accession>
<evidence type="ECO:0000313" key="7">
    <source>
        <dbReference type="EMBL" id="NYI94714.1"/>
    </source>
</evidence>
<dbReference type="SFLD" id="SFLDG01212">
    <property type="entry name" value="Phytoene_synthase_like"/>
    <property type="match status" value="1"/>
</dbReference>
<evidence type="ECO:0000256" key="6">
    <source>
        <dbReference type="SAM" id="MobiDB-lite"/>
    </source>
</evidence>
<comment type="similarity">
    <text evidence="2">Belongs to the phytoene/squalene synthase family.</text>
</comment>
<dbReference type="Pfam" id="PF00494">
    <property type="entry name" value="SQS_PSY"/>
    <property type="match status" value="1"/>
</dbReference>
<dbReference type="SUPFAM" id="SSF48576">
    <property type="entry name" value="Terpenoid synthases"/>
    <property type="match status" value="1"/>
</dbReference>
<dbReference type="SFLD" id="SFLDS00005">
    <property type="entry name" value="Isoprenoid_Synthase_Type_I"/>
    <property type="match status" value="1"/>
</dbReference>
<organism evidence="7 8">
    <name type="scientific">Streptomonospora nanhaiensis</name>
    <dbReference type="NCBI Taxonomy" id="1323731"/>
    <lineage>
        <taxon>Bacteria</taxon>
        <taxon>Bacillati</taxon>
        <taxon>Actinomycetota</taxon>
        <taxon>Actinomycetes</taxon>
        <taxon>Streptosporangiales</taxon>
        <taxon>Nocardiopsidaceae</taxon>
        <taxon>Streptomonospora</taxon>
    </lineage>
</organism>
<feature type="compositionally biased region" description="Pro residues" evidence="6">
    <location>
        <begin position="371"/>
        <end position="380"/>
    </location>
</feature>
<feature type="compositionally biased region" description="Basic and acidic residues" evidence="6">
    <location>
        <begin position="330"/>
        <end position="364"/>
    </location>
</feature>
<keyword evidence="4" id="KW-0125">Carotenoid biosynthesis</keyword>
<dbReference type="SFLD" id="SFLDG01018">
    <property type="entry name" value="Squalene/Phytoene_Synthase_Lik"/>
    <property type="match status" value="1"/>
</dbReference>
<comment type="caution">
    <text evidence="7">The sequence shown here is derived from an EMBL/GenBank/DDBJ whole genome shotgun (WGS) entry which is preliminary data.</text>
</comment>
<dbReference type="PANTHER" id="PTHR31480">
    <property type="entry name" value="BIFUNCTIONAL LYCOPENE CYCLASE/PHYTOENE SYNTHASE"/>
    <property type="match status" value="1"/>
</dbReference>
<dbReference type="Proteomes" id="UP000575985">
    <property type="component" value="Unassembled WGS sequence"/>
</dbReference>
<proteinExistence type="inferred from homology"/>